<dbReference type="Proteomes" id="UP000291562">
    <property type="component" value="Chromosome"/>
</dbReference>
<dbReference type="OrthoDB" id="5623405at2"/>
<keyword evidence="1" id="KW-0175">Coiled coil</keyword>
<dbReference type="AlphaFoldDB" id="A0A411HMQ2"/>
<evidence type="ECO:0000256" key="1">
    <source>
        <dbReference type="SAM" id="Coils"/>
    </source>
</evidence>
<accession>A0A411HMQ2</accession>
<proteinExistence type="predicted"/>
<keyword evidence="3" id="KW-1185">Reference proteome</keyword>
<feature type="coiled-coil region" evidence="1">
    <location>
        <begin position="30"/>
        <end position="79"/>
    </location>
</feature>
<sequence length="184" mass="21016">MADKNPKSNGSADNENNVTQIRDILFGGQMRDYEKRFQELHQQLESELERLRQDADKRFAALDKRLADQLEKLTRQQRQEVSDRTGAIDSLESRLLEAARTQRSEINKAAETLGHDLEALNDRLHSSHAELETALTNQASQADAALNRAQRELRAEKVGREDLAALFTEFAMRLKGEFELPRSK</sequence>
<evidence type="ECO:0000313" key="2">
    <source>
        <dbReference type="EMBL" id="QBB71758.1"/>
    </source>
</evidence>
<evidence type="ECO:0000313" key="3">
    <source>
        <dbReference type="Proteomes" id="UP000291562"/>
    </source>
</evidence>
<dbReference type="EMBL" id="CP035704">
    <property type="protein sequence ID" value="QBB71758.1"/>
    <property type="molecule type" value="Genomic_DNA"/>
</dbReference>
<dbReference type="KEGG" id="xbc:ELE36_16125"/>
<dbReference type="RefSeq" id="WP_129835082.1">
    <property type="nucleotide sequence ID" value="NZ_CP035704.1"/>
</dbReference>
<organism evidence="2 3">
    <name type="scientific">Pseudolysobacter antarcticus</name>
    <dbReference type="NCBI Taxonomy" id="2511995"/>
    <lineage>
        <taxon>Bacteria</taxon>
        <taxon>Pseudomonadati</taxon>
        <taxon>Pseudomonadota</taxon>
        <taxon>Gammaproteobacteria</taxon>
        <taxon>Lysobacterales</taxon>
        <taxon>Rhodanobacteraceae</taxon>
        <taxon>Pseudolysobacter</taxon>
    </lineage>
</organism>
<reference evidence="2 3" key="1">
    <citation type="submission" date="2019-01" db="EMBL/GenBank/DDBJ databases">
        <title>Pseudolysobacter antarctica gen. nov., sp. nov., isolated from Fildes Peninsula, Antarctica.</title>
        <authorList>
            <person name="Wei Z."/>
            <person name="Peng F."/>
        </authorList>
    </citation>
    <scope>NUCLEOTIDE SEQUENCE [LARGE SCALE GENOMIC DNA]</scope>
    <source>
        <strain evidence="2 3">AQ6-296</strain>
    </source>
</reference>
<name>A0A411HMQ2_9GAMM</name>
<dbReference type="SUPFAM" id="SSF58113">
    <property type="entry name" value="Apolipoprotein A-I"/>
    <property type="match status" value="1"/>
</dbReference>
<protein>
    <submittedName>
        <fullName evidence="2">Uncharacterized protein</fullName>
    </submittedName>
</protein>
<gene>
    <name evidence="2" type="ORF">ELE36_16125</name>
</gene>